<dbReference type="AlphaFoldDB" id="A0AAV9A3N7"/>
<dbReference type="PANTHER" id="PTHR22930:SF259">
    <property type="entry name" value="OS08G0106900 PROTEIN"/>
    <property type="match status" value="1"/>
</dbReference>
<dbReference type="Pfam" id="PF26138">
    <property type="entry name" value="DUF8040"/>
    <property type="match status" value="1"/>
</dbReference>
<dbReference type="PANTHER" id="PTHR22930">
    <property type="match status" value="1"/>
</dbReference>
<dbReference type="InterPro" id="IPR045249">
    <property type="entry name" value="HARBI1-like"/>
</dbReference>
<organism evidence="2 3">
    <name type="scientific">Acorus gramineus</name>
    <name type="common">Dwarf sweet flag</name>
    <dbReference type="NCBI Taxonomy" id="55184"/>
    <lineage>
        <taxon>Eukaryota</taxon>
        <taxon>Viridiplantae</taxon>
        <taxon>Streptophyta</taxon>
        <taxon>Embryophyta</taxon>
        <taxon>Tracheophyta</taxon>
        <taxon>Spermatophyta</taxon>
        <taxon>Magnoliopsida</taxon>
        <taxon>Liliopsida</taxon>
        <taxon>Acoraceae</taxon>
        <taxon>Acorus</taxon>
    </lineage>
</organism>
<feature type="domain" description="DUF8040" evidence="1">
    <location>
        <begin position="1"/>
        <end position="46"/>
    </location>
</feature>
<reference evidence="2" key="1">
    <citation type="journal article" date="2023" name="Nat. Commun.">
        <title>Diploid and tetraploid genomes of Acorus and the evolution of monocots.</title>
        <authorList>
            <person name="Ma L."/>
            <person name="Liu K.W."/>
            <person name="Li Z."/>
            <person name="Hsiao Y.Y."/>
            <person name="Qi Y."/>
            <person name="Fu T."/>
            <person name="Tang G.D."/>
            <person name="Zhang D."/>
            <person name="Sun W.H."/>
            <person name="Liu D.K."/>
            <person name="Li Y."/>
            <person name="Chen G.Z."/>
            <person name="Liu X.D."/>
            <person name="Liao X.Y."/>
            <person name="Jiang Y.T."/>
            <person name="Yu X."/>
            <person name="Hao Y."/>
            <person name="Huang J."/>
            <person name="Zhao X.W."/>
            <person name="Ke S."/>
            <person name="Chen Y.Y."/>
            <person name="Wu W.L."/>
            <person name="Hsu J.L."/>
            <person name="Lin Y.F."/>
            <person name="Huang M.D."/>
            <person name="Li C.Y."/>
            <person name="Huang L."/>
            <person name="Wang Z.W."/>
            <person name="Zhao X."/>
            <person name="Zhong W.Y."/>
            <person name="Peng D.H."/>
            <person name="Ahmad S."/>
            <person name="Lan S."/>
            <person name="Zhang J.S."/>
            <person name="Tsai W.C."/>
            <person name="Van de Peer Y."/>
            <person name="Liu Z.J."/>
        </authorList>
    </citation>
    <scope>NUCLEOTIDE SEQUENCE</scope>
    <source>
        <strain evidence="2">SCP</strain>
    </source>
</reference>
<sequence>MSVTEQLAIFMHAIGHGIPNRVLAERFQHSGETISRHFDHVLRAIVGLRHDFLQMPQGLIGVHPHVRSNRLFYPFFKNAIGAIDGTHVPALVNRTKVSRYRNRKGWISQNVMAACSFDLQFQYIAAGWEVSAADIKVLRWALLSGGFSVPEGNYTP</sequence>
<evidence type="ECO:0000313" key="3">
    <source>
        <dbReference type="Proteomes" id="UP001179952"/>
    </source>
</evidence>
<name>A0AAV9A3N7_ACOGR</name>
<protein>
    <recommendedName>
        <fullName evidence="1">DUF8040 domain-containing protein</fullName>
    </recommendedName>
</protein>
<evidence type="ECO:0000259" key="1">
    <source>
        <dbReference type="Pfam" id="PF26138"/>
    </source>
</evidence>
<dbReference type="EMBL" id="JAUJYN010000013">
    <property type="protein sequence ID" value="KAK1258731.1"/>
    <property type="molecule type" value="Genomic_DNA"/>
</dbReference>
<gene>
    <name evidence="2" type="ORF">QJS04_geneDACA022020</name>
</gene>
<evidence type="ECO:0000313" key="2">
    <source>
        <dbReference type="EMBL" id="KAK1258731.1"/>
    </source>
</evidence>
<keyword evidence="3" id="KW-1185">Reference proteome</keyword>
<comment type="caution">
    <text evidence="2">The sequence shown here is derived from an EMBL/GenBank/DDBJ whole genome shotgun (WGS) entry which is preliminary data.</text>
</comment>
<proteinExistence type="predicted"/>
<accession>A0AAV9A3N7</accession>
<reference evidence="2" key="2">
    <citation type="submission" date="2023-06" db="EMBL/GenBank/DDBJ databases">
        <authorList>
            <person name="Ma L."/>
            <person name="Liu K.-W."/>
            <person name="Li Z."/>
            <person name="Hsiao Y.-Y."/>
            <person name="Qi Y."/>
            <person name="Fu T."/>
            <person name="Tang G."/>
            <person name="Zhang D."/>
            <person name="Sun W.-H."/>
            <person name="Liu D.-K."/>
            <person name="Li Y."/>
            <person name="Chen G.-Z."/>
            <person name="Liu X.-D."/>
            <person name="Liao X.-Y."/>
            <person name="Jiang Y.-T."/>
            <person name="Yu X."/>
            <person name="Hao Y."/>
            <person name="Huang J."/>
            <person name="Zhao X.-W."/>
            <person name="Ke S."/>
            <person name="Chen Y.-Y."/>
            <person name="Wu W.-L."/>
            <person name="Hsu J.-L."/>
            <person name="Lin Y.-F."/>
            <person name="Huang M.-D."/>
            <person name="Li C.-Y."/>
            <person name="Huang L."/>
            <person name="Wang Z.-W."/>
            <person name="Zhao X."/>
            <person name="Zhong W.-Y."/>
            <person name="Peng D.-H."/>
            <person name="Ahmad S."/>
            <person name="Lan S."/>
            <person name="Zhang J.-S."/>
            <person name="Tsai W.-C."/>
            <person name="Van De Peer Y."/>
            <person name="Liu Z.-J."/>
        </authorList>
    </citation>
    <scope>NUCLEOTIDE SEQUENCE</scope>
    <source>
        <strain evidence="2">SCP</strain>
        <tissue evidence="2">Leaves</tissue>
    </source>
</reference>
<dbReference type="Proteomes" id="UP001179952">
    <property type="component" value="Unassembled WGS sequence"/>
</dbReference>
<dbReference type="InterPro" id="IPR058353">
    <property type="entry name" value="DUF8040"/>
</dbReference>